<dbReference type="Proteomes" id="UP000278288">
    <property type="component" value="Chromosome"/>
</dbReference>
<proteinExistence type="predicted"/>
<name>A0AAD0YRM4_CHRNA</name>
<evidence type="ECO:0000313" key="1">
    <source>
        <dbReference type="EMBL" id="AZA93700.1"/>
    </source>
</evidence>
<dbReference type="KEGG" id="cnk:EG343_25400"/>
<dbReference type="EMBL" id="CP033923">
    <property type="protein sequence ID" value="AZA93700.1"/>
    <property type="molecule type" value="Genomic_DNA"/>
</dbReference>
<organism evidence="1 2">
    <name type="scientific">Chryseobacterium nakagawai</name>
    <dbReference type="NCBI Taxonomy" id="1241982"/>
    <lineage>
        <taxon>Bacteria</taxon>
        <taxon>Pseudomonadati</taxon>
        <taxon>Bacteroidota</taxon>
        <taxon>Flavobacteriia</taxon>
        <taxon>Flavobacteriales</taxon>
        <taxon>Weeksellaceae</taxon>
        <taxon>Chryseobacterium group</taxon>
        <taxon>Chryseobacterium</taxon>
    </lineage>
</organism>
<sequence>MYISIELLGREILNYCIRIIVKKNDFRKVNKENLKEKIETCIVNLQRLAKMNCWNKISPNCVFIVSDFNEFERPDFFTQRKVRNKINKSKTTLALDIAIDILNKEYHDLYDVTLYIFKAGQKETVIEIQYYRKSNFKTNYFAMVKDSPPMFHSKISKPYYGRSDNKFDVNWESGGLRYFCNHFIGQIKYRINTFILNV</sequence>
<evidence type="ECO:0000313" key="2">
    <source>
        <dbReference type="Proteomes" id="UP000278288"/>
    </source>
</evidence>
<accession>A0AAD0YRM4</accession>
<protein>
    <submittedName>
        <fullName evidence="1">Uncharacterized protein</fullName>
    </submittedName>
</protein>
<keyword evidence="2" id="KW-1185">Reference proteome</keyword>
<dbReference type="AlphaFoldDB" id="A0AAD0YRM4"/>
<reference evidence="1 2" key="1">
    <citation type="submission" date="2018-11" db="EMBL/GenBank/DDBJ databases">
        <title>Proposal to divide the Flavobacteriaceae and reorganize its genera based on Amino Acid Identity values calculated from whole genome sequences.</title>
        <authorList>
            <person name="Nicholson A.C."/>
            <person name="Gulvik C.A."/>
            <person name="Whitney A.M."/>
            <person name="Humrighouse B.W."/>
            <person name="Bell M."/>
            <person name="Holmes B."/>
            <person name="Steigerwalt A.G."/>
            <person name="Villarma A."/>
            <person name="Sheth M."/>
            <person name="Batra D."/>
            <person name="Pryor J."/>
            <person name="Bernardet J.-F."/>
            <person name="Hugo C."/>
            <person name="Kampfer P."/>
            <person name="Newman J."/>
            <person name="McQuiston J.R."/>
        </authorList>
    </citation>
    <scope>NUCLEOTIDE SEQUENCE [LARGE SCALE GENOMIC DNA]</scope>
    <source>
        <strain evidence="1 2">G0041</strain>
    </source>
</reference>
<gene>
    <name evidence="1" type="ORF">EG343_25400</name>
</gene>